<proteinExistence type="predicted"/>
<protein>
    <submittedName>
        <fullName evidence="1">Uncharacterized protein</fullName>
    </submittedName>
</protein>
<dbReference type="EMBL" id="MU620918">
    <property type="protein sequence ID" value="KAI8579660.1"/>
    <property type="molecule type" value="Genomic_DNA"/>
</dbReference>
<accession>A0AAD5HCW2</accession>
<dbReference type="AlphaFoldDB" id="A0AAD5HCW2"/>
<gene>
    <name evidence="1" type="ORF">K450DRAFT_240878</name>
</gene>
<dbReference type="GeneID" id="75914348"/>
<dbReference type="PANTHER" id="PTHR15633">
    <property type="entry name" value="NUCLEOLAR PROTEIN 11"/>
    <property type="match status" value="1"/>
</dbReference>
<dbReference type="RefSeq" id="XP_051444664.1">
    <property type="nucleotide sequence ID" value="XM_051589003.1"/>
</dbReference>
<comment type="caution">
    <text evidence="1">The sequence shown here is derived from an EMBL/GenBank/DDBJ whole genome shotgun (WGS) entry which is preliminary data.</text>
</comment>
<sequence>MAEKVREDEANWKDKFALYFKLVVEAPRNDIFMQQAVKRIGADELFIVLQTLRDWMDWWDEQGGGSSSKNSEPAGVPKFVHVIEFANIFLDVHFPTLILESSMHELVQALRERVQQELQMCSDMEELRGVLDLFYRKDLARKAAPANKTRPSDAPQNELSKYRKELKGKFGGEQGVPQYRVEIFQF</sequence>
<reference evidence="1" key="2">
    <citation type="journal article" date="2022" name="Proc. Natl. Acad. Sci. U.S.A.">
        <title>Diploid-dominant life cycles characterize the early evolution of Fungi.</title>
        <authorList>
            <person name="Amses K.R."/>
            <person name="Simmons D.R."/>
            <person name="Longcore J.E."/>
            <person name="Mondo S.J."/>
            <person name="Seto K."/>
            <person name="Jeronimo G.H."/>
            <person name="Bonds A.E."/>
            <person name="Quandt C.A."/>
            <person name="Davis W.J."/>
            <person name="Chang Y."/>
            <person name="Federici B.A."/>
            <person name="Kuo A."/>
            <person name="LaButti K."/>
            <person name="Pangilinan J."/>
            <person name="Andreopoulos W."/>
            <person name="Tritt A."/>
            <person name="Riley R."/>
            <person name="Hundley H."/>
            <person name="Johnson J."/>
            <person name="Lipzen A."/>
            <person name="Barry K."/>
            <person name="Lang B.F."/>
            <person name="Cuomo C.A."/>
            <person name="Buchler N.E."/>
            <person name="Grigoriev I.V."/>
            <person name="Spatafora J.W."/>
            <person name="Stajich J.E."/>
            <person name="James T.Y."/>
        </authorList>
    </citation>
    <scope>NUCLEOTIDE SEQUENCE</scope>
    <source>
        <strain evidence="1">AG</strain>
    </source>
</reference>
<evidence type="ECO:0000313" key="1">
    <source>
        <dbReference type="EMBL" id="KAI8579660.1"/>
    </source>
</evidence>
<dbReference type="Proteomes" id="UP001206595">
    <property type="component" value="Unassembled WGS sequence"/>
</dbReference>
<keyword evidence="2" id="KW-1185">Reference proteome</keyword>
<dbReference type="PANTHER" id="PTHR15633:SF2">
    <property type="entry name" value="NUCLEOLAR PROTEIN 11"/>
    <property type="match status" value="1"/>
</dbReference>
<evidence type="ECO:0000313" key="2">
    <source>
        <dbReference type="Proteomes" id="UP001206595"/>
    </source>
</evidence>
<dbReference type="InterPro" id="IPR042859">
    <property type="entry name" value="NOL11"/>
</dbReference>
<name>A0AAD5HCW2_UMBRA</name>
<dbReference type="GO" id="GO:0030490">
    <property type="term" value="P:maturation of SSU-rRNA"/>
    <property type="evidence" value="ECO:0007669"/>
    <property type="project" value="InterPro"/>
</dbReference>
<reference evidence="1" key="1">
    <citation type="submission" date="2021-06" db="EMBL/GenBank/DDBJ databases">
        <authorList>
            <consortium name="DOE Joint Genome Institute"/>
            <person name="Mondo S.J."/>
            <person name="Amses K.R."/>
            <person name="Simmons D.R."/>
            <person name="Longcore J.E."/>
            <person name="Seto K."/>
            <person name="Alves G.H."/>
            <person name="Bonds A.E."/>
            <person name="Quandt C.A."/>
            <person name="Davis W.J."/>
            <person name="Chang Y."/>
            <person name="Letcher P.M."/>
            <person name="Powell M.J."/>
            <person name="Kuo A."/>
            <person name="Labutti K."/>
            <person name="Pangilinan J."/>
            <person name="Andreopoulos W."/>
            <person name="Tritt A."/>
            <person name="Riley R."/>
            <person name="Hundley H."/>
            <person name="Johnson J."/>
            <person name="Lipzen A."/>
            <person name="Barry K."/>
            <person name="Berbee M.L."/>
            <person name="Buchler N.E."/>
            <person name="Grigoriev I.V."/>
            <person name="Spatafora J.W."/>
            <person name="Stajich J.E."/>
            <person name="James T.Y."/>
        </authorList>
    </citation>
    <scope>NUCLEOTIDE SEQUENCE</scope>
    <source>
        <strain evidence="1">AG</strain>
    </source>
</reference>
<dbReference type="GO" id="GO:0005730">
    <property type="term" value="C:nucleolus"/>
    <property type="evidence" value="ECO:0007669"/>
    <property type="project" value="TreeGrafter"/>
</dbReference>
<dbReference type="GO" id="GO:0003723">
    <property type="term" value="F:RNA binding"/>
    <property type="evidence" value="ECO:0007669"/>
    <property type="project" value="TreeGrafter"/>
</dbReference>
<organism evidence="1 2">
    <name type="scientific">Umbelopsis ramanniana AG</name>
    <dbReference type="NCBI Taxonomy" id="1314678"/>
    <lineage>
        <taxon>Eukaryota</taxon>
        <taxon>Fungi</taxon>
        <taxon>Fungi incertae sedis</taxon>
        <taxon>Mucoromycota</taxon>
        <taxon>Mucoromycotina</taxon>
        <taxon>Umbelopsidomycetes</taxon>
        <taxon>Umbelopsidales</taxon>
        <taxon>Umbelopsidaceae</taxon>
        <taxon>Umbelopsis</taxon>
    </lineage>
</organism>